<gene>
    <name evidence="2" type="ORF">SUNI508_01769</name>
</gene>
<evidence type="ECO:0000313" key="2">
    <source>
        <dbReference type="EMBL" id="KAK9416352.1"/>
    </source>
</evidence>
<dbReference type="PANTHER" id="PTHR48079">
    <property type="entry name" value="PROTEIN YEEZ"/>
    <property type="match status" value="1"/>
</dbReference>
<feature type="domain" description="NAD-dependent epimerase/dehydratase" evidence="1">
    <location>
        <begin position="5"/>
        <end position="231"/>
    </location>
</feature>
<keyword evidence="3" id="KW-1185">Reference proteome</keyword>
<dbReference type="SUPFAM" id="SSF51735">
    <property type="entry name" value="NAD(P)-binding Rossmann-fold domains"/>
    <property type="match status" value="1"/>
</dbReference>
<sequence length="357" mass="38892">MTSNILITGAAGYIGGSIVADFLSKDSAALGGEHIHAAVRSEDQAKALSALGANVLRLDLTDEENVVDNLLNHKIRIVIHCASSIDPSLAFPLINALEKQKELSGEDTYFIHTSALSAFYENTGWSPAVIEDTGPIFDTEKQLADSYPIRKADVAIIEHAKARGVTSFVVIPSTVYGRGSGEWNQLSVVIPGHVQASLRQRKVHKFPKDFKVSGVHITDLTALYWRIIEAVLQNKSIPSGTEGYYFALAHDIHIWEFLDRLATALKARGLVDDSNVATWPNDEVAAESIGVPSQFLAALWKSGGNLSATRPRSIGWKPQWTKEKFLDNIDDEITDVLDLGKSKSSLIDSLFAAAKKS</sequence>
<proteinExistence type="predicted"/>
<evidence type="ECO:0000259" key="1">
    <source>
        <dbReference type="Pfam" id="PF01370"/>
    </source>
</evidence>
<dbReference type="EMBL" id="JARVKF010000407">
    <property type="protein sequence ID" value="KAK9416352.1"/>
    <property type="molecule type" value="Genomic_DNA"/>
</dbReference>
<dbReference type="PANTHER" id="PTHR48079:SF6">
    <property type="entry name" value="NAD(P)-BINDING DOMAIN-CONTAINING PROTEIN-RELATED"/>
    <property type="match status" value="1"/>
</dbReference>
<comment type="caution">
    <text evidence="2">The sequence shown here is derived from an EMBL/GenBank/DDBJ whole genome shotgun (WGS) entry which is preliminary data.</text>
</comment>
<protein>
    <submittedName>
        <fullName evidence="2">NmrA-like domain-containing protein</fullName>
    </submittedName>
</protein>
<dbReference type="InterPro" id="IPR001509">
    <property type="entry name" value="Epimerase_deHydtase"/>
</dbReference>
<organism evidence="2 3">
    <name type="scientific">Seiridium unicorne</name>
    <dbReference type="NCBI Taxonomy" id="138068"/>
    <lineage>
        <taxon>Eukaryota</taxon>
        <taxon>Fungi</taxon>
        <taxon>Dikarya</taxon>
        <taxon>Ascomycota</taxon>
        <taxon>Pezizomycotina</taxon>
        <taxon>Sordariomycetes</taxon>
        <taxon>Xylariomycetidae</taxon>
        <taxon>Amphisphaeriales</taxon>
        <taxon>Sporocadaceae</taxon>
        <taxon>Seiridium</taxon>
    </lineage>
</organism>
<dbReference type="Gene3D" id="3.40.50.720">
    <property type="entry name" value="NAD(P)-binding Rossmann-like Domain"/>
    <property type="match status" value="1"/>
</dbReference>
<dbReference type="Proteomes" id="UP001408356">
    <property type="component" value="Unassembled WGS sequence"/>
</dbReference>
<evidence type="ECO:0000313" key="3">
    <source>
        <dbReference type="Proteomes" id="UP001408356"/>
    </source>
</evidence>
<accession>A0ABR2UP51</accession>
<name>A0ABR2UP51_9PEZI</name>
<reference evidence="2 3" key="1">
    <citation type="journal article" date="2024" name="J. Plant Pathol.">
        <title>Sequence and assembly of the genome of Seiridium unicorne, isolate CBS 538.82, causal agent of cypress canker disease.</title>
        <authorList>
            <person name="Scali E."/>
            <person name="Rocca G.D."/>
            <person name="Danti R."/>
            <person name="Garbelotto M."/>
            <person name="Barberini S."/>
            <person name="Baroncelli R."/>
            <person name="Emiliani G."/>
        </authorList>
    </citation>
    <scope>NUCLEOTIDE SEQUENCE [LARGE SCALE GENOMIC DNA]</scope>
    <source>
        <strain evidence="2 3">BM-138-508</strain>
    </source>
</reference>
<dbReference type="InterPro" id="IPR051783">
    <property type="entry name" value="NAD(P)-dependent_oxidoreduct"/>
</dbReference>
<dbReference type="Pfam" id="PF01370">
    <property type="entry name" value="Epimerase"/>
    <property type="match status" value="1"/>
</dbReference>
<dbReference type="InterPro" id="IPR036291">
    <property type="entry name" value="NAD(P)-bd_dom_sf"/>
</dbReference>